<dbReference type="InterPro" id="IPR025669">
    <property type="entry name" value="AAA_dom"/>
</dbReference>
<gene>
    <name evidence="21" type="ORF">EBBID32_33110</name>
</gene>
<evidence type="ECO:0000256" key="2">
    <source>
        <dbReference type="ARBA" id="ARBA00007316"/>
    </source>
</evidence>
<comment type="catalytic activity">
    <reaction evidence="15">
        <text>L-tyrosyl-[protein] + ATP = O-phospho-L-tyrosyl-[protein] + ADP + H(+)</text>
        <dbReference type="Rhea" id="RHEA:10596"/>
        <dbReference type="Rhea" id="RHEA-COMP:10136"/>
        <dbReference type="Rhea" id="RHEA-COMP:20101"/>
        <dbReference type="ChEBI" id="CHEBI:15378"/>
        <dbReference type="ChEBI" id="CHEBI:30616"/>
        <dbReference type="ChEBI" id="CHEBI:46858"/>
        <dbReference type="ChEBI" id="CHEBI:61978"/>
        <dbReference type="ChEBI" id="CHEBI:456216"/>
        <dbReference type="EC" id="2.7.10.2"/>
    </reaction>
</comment>
<accession>N1MUA3</accession>
<comment type="caution">
    <text evidence="21">The sequence shown here is derived from an EMBL/GenBank/DDBJ whole genome shotgun (WGS) entry which is preliminary data.</text>
</comment>
<evidence type="ECO:0000256" key="9">
    <source>
        <dbReference type="ARBA" id="ARBA00022741"/>
    </source>
</evidence>
<dbReference type="NCBIfam" id="TIGR01007">
    <property type="entry name" value="eps_fam"/>
    <property type="match status" value="1"/>
</dbReference>
<comment type="subcellular location">
    <subcellularLocation>
        <location evidence="1">Cell inner membrane</location>
        <topology evidence="1">Multi-pass membrane protein</topology>
    </subcellularLocation>
</comment>
<dbReference type="Gene3D" id="3.40.50.300">
    <property type="entry name" value="P-loop containing nucleotide triphosphate hydrolases"/>
    <property type="match status" value="1"/>
</dbReference>
<feature type="domain" description="Tyrosine-protein kinase G-rich" evidence="20">
    <location>
        <begin position="384"/>
        <end position="452"/>
    </location>
</feature>
<evidence type="ECO:0000256" key="10">
    <source>
        <dbReference type="ARBA" id="ARBA00022777"/>
    </source>
</evidence>
<evidence type="ECO:0000313" key="21">
    <source>
        <dbReference type="EMBL" id="CCW18953.1"/>
    </source>
</evidence>
<evidence type="ECO:0000256" key="1">
    <source>
        <dbReference type="ARBA" id="ARBA00004429"/>
    </source>
</evidence>
<name>N1MUA3_9SPHN</name>
<evidence type="ECO:0000256" key="15">
    <source>
        <dbReference type="ARBA" id="ARBA00051245"/>
    </source>
</evidence>
<keyword evidence="8 17" id="KW-0812">Transmembrane</keyword>
<evidence type="ECO:0000259" key="20">
    <source>
        <dbReference type="Pfam" id="PF13807"/>
    </source>
</evidence>
<evidence type="ECO:0000256" key="7">
    <source>
        <dbReference type="ARBA" id="ARBA00022679"/>
    </source>
</evidence>
<dbReference type="SUPFAM" id="SSF52540">
    <property type="entry name" value="P-loop containing nucleoside triphosphate hydrolases"/>
    <property type="match status" value="1"/>
</dbReference>
<dbReference type="PANTHER" id="PTHR32309:SF13">
    <property type="entry name" value="FERRIC ENTEROBACTIN TRANSPORT PROTEIN FEPE"/>
    <property type="match status" value="1"/>
</dbReference>
<dbReference type="InterPro" id="IPR005702">
    <property type="entry name" value="Wzc-like_C"/>
</dbReference>
<evidence type="ECO:0000256" key="14">
    <source>
        <dbReference type="ARBA" id="ARBA00023137"/>
    </source>
</evidence>
<keyword evidence="12 17" id="KW-1133">Transmembrane helix</keyword>
<dbReference type="InterPro" id="IPR050445">
    <property type="entry name" value="Bact_polysacc_biosynth/exp"/>
</dbReference>
<evidence type="ECO:0000256" key="4">
    <source>
        <dbReference type="ARBA" id="ARBA00011903"/>
    </source>
</evidence>
<evidence type="ECO:0000259" key="19">
    <source>
        <dbReference type="Pfam" id="PF13614"/>
    </source>
</evidence>
<keyword evidence="6" id="KW-0997">Cell inner membrane</keyword>
<organism evidence="21 22">
    <name type="scientific">Sphingobium indicum BiD32</name>
    <dbReference type="NCBI Taxonomy" id="1301087"/>
    <lineage>
        <taxon>Bacteria</taxon>
        <taxon>Pseudomonadati</taxon>
        <taxon>Pseudomonadota</taxon>
        <taxon>Alphaproteobacteria</taxon>
        <taxon>Sphingomonadales</taxon>
        <taxon>Sphingomonadaceae</taxon>
        <taxon>Sphingobium</taxon>
    </lineage>
</organism>
<dbReference type="GO" id="GO:0005886">
    <property type="term" value="C:plasma membrane"/>
    <property type="evidence" value="ECO:0007669"/>
    <property type="project" value="UniProtKB-SubCell"/>
</dbReference>
<evidence type="ECO:0000256" key="13">
    <source>
        <dbReference type="ARBA" id="ARBA00023136"/>
    </source>
</evidence>
<reference evidence="21 22" key="1">
    <citation type="submission" date="2013-03" db="EMBL/GenBank/DDBJ databases">
        <authorList>
            <person name="Le V."/>
        </authorList>
    </citation>
    <scope>NUCLEOTIDE SEQUENCE [LARGE SCALE GENOMIC DNA]</scope>
    <source>
        <strain evidence="21 22">BiD32</strain>
    </source>
</reference>
<dbReference type="InterPro" id="IPR003856">
    <property type="entry name" value="LPS_length_determ_N"/>
</dbReference>
<dbReference type="RefSeq" id="WP_006960774.1">
    <property type="nucleotide sequence ID" value="NZ_CAVK010000159.1"/>
</dbReference>
<evidence type="ECO:0000256" key="12">
    <source>
        <dbReference type="ARBA" id="ARBA00022989"/>
    </source>
</evidence>
<evidence type="ECO:0000256" key="11">
    <source>
        <dbReference type="ARBA" id="ARBA00022840"/>
    </source>
</evidence>
<keyword evidence="13 17" id="KW-0472">Membrane</keyword>
<keyword evidence="22" id="KW-1185">Reference proteome</keyword>
<feature type="domain" description="AAA" evidence="19">
    <location>
        <begin position="535"/>
        <end position="661"/>
    </location>
</feature>
<dbReference type="PANTHER" id="PTHR32309">
    <property type="entry name" value="TYROSINE-PROTEIN KINASE"/>
    <property type="match status" value="1"/>
</dbReference>
<dbReference type="AlphaFoldDB" id="N1MUA3"/>
<feature type="compositionally biased region" description="Polar residues" evidence="16">
    <location>
        <begin position="233"/>
        <end position="244"/>
    </location>
</feature>
<evidence type="ECO:0000256" key="16">
    <source>
        <dbReference type="SAM" id="MobiDB-lite"/>
    </source>
</evidence>
<keyword evidence="5" id="KW-1003">Cell membrane</keyword>
<comment type="similarity">
    <text evidence="3">Belongs to the etk/wzc family.</text>
</comment>
<dbReference type="InterPro" id="IPR027417">
    <property type="entry name" value="P-loop_NTPase"/>
</dbReference>
<keyword evidence="10 21" id="KW-0418">Kinase</keyword>
<dbReference type="GO" id="GO:0005524">
    <property type="term" value="F:ATP binding"/>
    <property type="evidence" value="ECO:0007669"/>
    <property type="project" value="UniProtKB-KW"/>
</dbReference>
<protein>
    <recommendedName>
        <fullName evidence="4">non-specific protein-tyrosine kinase</fullName>
        <ecNumber evidence="4">2.7.10.2</ecNumber>
    </recommendedName>
</protein>
<feature type="transmembrane region" description="Helical" evidence="17">
    <location>
        <begin position="31"/>
        <end position="51"/>
    </location>
</feature>
<dbReference type="InterPro" id="IPR032807">
    <property type="entry name" value="GNVR"/>
</dbReference>
<keyword evidence="11" id="KW-0067">ATP-binding</keyword>
<evidence type="ECO:0000256" key="8">
    <source>
        <dbReference type="ARBA" id="ARBA00022692"/>
    </source>
</evidence>
<feature type="domain" description="Polysaccharide chain length determinant N-terminal" evidence="18">
    <location>
        <begin position="17"/>
        <end position="105"/>
    </location>
</feature>
<dbReference type="Pfam" id="PF02706">
    <property type="entry name" value="Wzz"/>
    <property type="match status" value="1"/>
</dbReference>
<sequence>MTTAEGQYVTPAEDSPIDLRTLWLIMLRRRFPFIIVAAVVLAIGLTIALIIPSKYVSSTSVLIERRSTNVAEGQSIVSGLPADSAAVDTEVQVLRSPDLARRVAERLHLDRDPEFNPRLREPGFGEWVGGLFGKSPAPVRPGLDVVTNTLLNHMSVGRQGLTYVININVSSRSPQTAADIANAMAREYLEQQAEYKRSIAQKAQSFYTERMRALSTDVQSNASSASSIRARTGITSGSNPSSYDEQTIADLRRQHSEASANLAAKQARYSAASRSQNNPSSLPDVLASQVIRDLRSQRAKIAVDASQATTRYGNDHPEVARTRNQLAEIDGEIAAETRRIVSGLAAEVSAAQQEVGSLGSAIAQQRSAAIRNSDASVTARKYDTDADASREVYEDLAKRRKETVATDELATPDASIVSVASTPNSPSSPNRPLLILLTLAAALTFGLLAIIIAELLDVKISSGEDVKRHLGLNRIASIPGVSPRNYDEHLARLVYEKPQSSFSEAIRALNMTLRGGHAKQALPSGQVIVITSALPHEGKTTIATSLALSIAKAGSRVLLIDADVRRPQVAASLGIATPEHGIAEVATGKTDLASAMVSTGTPLDLLLVAVTAKGIDIFSRGQFSELLEKARKQYDVIVIDTPPVLAVSDATVISREADHVVFITRWRRTSRFAAKAAVEALKAAEAPLSGVVLNAVDLKKQSLYADSDPLAFYGSYKAYYANEE</sequence>
<evidence type="ECO:0000256" key="3">
    <source>
        <dbReference type="ARBA" id="ARBA00008883"/>
    </source>
</evidence>
<reference evidence="22" key="2">
    <citation type="submission" date="2013-04" db="EMBL/GenBank/DDBJ databases">
        <title>Bisphenol A degrading Sphingobium sp. strain BiD32.</title>
        <authorList>
            <person name="Nielsen J.L."/>
            <person name="Zhou N.A."/>
            <person name="Kjeldal H."/>
        </authorList>
    </citation>
    <scope>NUCLEOTIDE SEQUENCE [LARGE SCALE GENOMIC DNA]</scope>
    <source>
        <strain evidence="22">BiD32</strain>
    </source>
</reference>
<dbReference type="Pfam" id="PF13807">
    <property type="entry name" value="GNVR"/>
    <property type="match status" value="1"/>
</dbReference>
<evidence type="ECO:0000259" key="18">
    <source>
        <dbReference type="Pfam" id="PF02706"/>
    </source>
</evidence>
<keyword evidence="9" id="KW-0547">Nucleotide-binding</keyword>
<feature type="region of interest" description="Disordered" evidence="16">
    <location>
        <begin position="217"/>
        <end position="244"/>
    </location>
</feature>
<dbReference type="Proteomes" id="UP000013201">
    <property type="component" value="Unassembled WGS sequence"/>
</dbReference>
<evidence type="ECO:0000313" key="22">
    <source>
        <dbReference type="Proteomes" id="UP000013201"/>
    </source>
</evidence>
<dbReference type="Pfam" id="PF13614">
    <property type="entry name" value="AAA_31"/>
    <property type="match status" value="1"/>
</dbReference>
<evidence type="ECO:0000256" key="17">
    <source>
        <dbReference type="SAM" id="Phobius"/>
    </source>
</evidence>
<dbReference type="GO" id="GO:0004715">
    <property type="term" value="F:non-membrane spanning protein tyrosine kinase activity"/>
    <property type="evidence" value="ECO:0007669"/>
    <property type="project" value="UniProtKB-EC"/>
</dbReference>
<keyword evidence="14 21" id="KW-0829">Tyrosine-protein kinase</keyword>
<dbReference type="EC" id="2.7.10.2" evidence="4"/>
<evidence type="ECO:0000256" key="5">
    <source>
        <dbReference type="ARBA" id="ARBA00022475"/>
    </source>
</evidence>
<evidence type="ECO:0000256" key="6">
    <source>
        <dbReference type="ARBA" id="ARBA00022519"/>
    </source>
</evidence>
<dbReference type="EMBL" id="CAVK010000159">
    <property type="protein sequence ID" value="CCW18953.1"/>
    <property type="molecule type" value="Genomic_DNA"/>
</dbReference>
<comment type="similarity">
    <text evidence="2">Belongs to the CpsD/CapB family.</text>
</comment>
<proteinExistence type="inferred from homology"/>
<dbReference type="CDD" id="cd05387">
    <property type="entry name" value="BY-kinase"/>
    <property type="match status" value="1"/>
</dbReference>
<keyword evidence="7 21" id="KW-0808">Transferase</keyword>